<evidence type="ECO:0000259" key="6">
    <source>
        <dbReference type="Pfam" id="PF00669"/>
    </source>
</evidence>
<sequence>MSTIFGTSTAAFFERSLMDLTALRKQAEDTQAEMSTGERLQRSSDDPVAASRLRQLARAGVFDDIDTAATNRATTDLTLTDTALSQFASIVTRLQELTTQAANSTVNDSQRAGIGEEIAQLRDSLVALANSRDGNGNALFGGESAADAYTLDASGNATYAGTSAAGTISIGGGQSVARGVTGPEFLQFQSGGGTVDLLAMTKALADDLKSGAGGVATANAALTALGDGLNAITTAQTVVGSRLNWIDLNTERRTTLSEMRTTEQTEVGGADLTESIAHLQNTMLVLQASQASFAKLANLSLFSVLN</sequence>
<dbReference type="AlphaFoldDB" id="A0A0B8ZDL2"/>
<feature type="region of interest" description="Disordered" evidence="5">
    <location>
        <begin position="28"/>
        <end position="47"/>
    </location>
</feature>
<keyword evidence="7" id="KW-0282">Flagellum</keyword>
<keyword evidence="4" id="KW-0975">Bacterial flagellum</keyword>
<dbReference type="GO" id="GO:0005576">
    <property type="term" value="C:extracellular region"/>
    <property type="evidence" value="ECO:0007669"/>
    <property type="project" value="UniProtKB-SubCell"/>
</dbReference>
<keyword evidence="7" id="KW-0966">Cell projection</keyword>
<dbReference type="STRING" id="48936.NJ75_03191"/>
<name>A0A0B8ZDL2_9SPHN</name>
<dbReference type="PANTHER" id="PTHR42792:SF1">
    <property type="entry name" value="FLAGELLAR HOOK-ASSOCIATED PROTEIN 3"/>
    <property type="match status" value="1"/>
</dbReference>
<evidence type="ECO:0000313" key="7">
    <source>
        <dbReference type="EMBL" id="KHS44322.1"/>
    </source>
</evidence>
<dbReference type="GO" id="GO:0009288">
    <property type="term" value="C:bacterial-type flagellum"/>
    <property type="evidence" value="ECO:0007669"/>
    <property type="project" value="UniProtKB-SubCell"/>
</dbReference>
<evidence type="ECO:0000256" key="5">
    <source>
        <dbReference type="SAM" id="MobiDB-lite"/>
    </source>
</evidence>
<keyword evidence="7" id="KW-0969">Cilium</keyword>
<dbReference type="Proteomes" id="UP000031338">
    <property type="component" value="Unassembled WGS sequence"/>
</dbReference>
<comment type="subcellular location">
    <subcellularLocation>
        <location evidence="1">Bacterial flagellum</location>
    </subcellularLocation>
    <subcellularLocation>
        <location evidence="2">Secreted</location>
    </subcellularLocation>
</comment>
<evidence type="ECO:0000313" key="8">
    <source>
        <dbReference type="Proteomes" id="UP000031338"/>
    </source>
</evidence>
<dbReference type="PATRIC" id="fig|48936.3.peg.3209"/>
<dbReference type="RefSeq" id="WP_039336170.1">
    <property type="nucleotide sequence ID" value="NZ_JRVC01000017.1"/>
</dbReference>
<evidence type="ECO:0000256" key="4">
    <source>
        <dbReference type="ARBA" id="ARBA00023143"/>
    </source>
</evidence>
<accession>A0A0B8ZDL2</accession>
<feature type="domain" description="Flagellin N-terminal" evidence="6">
    <location>
        <begin position="24"/>
        <end position="143"/>
    </location>
</feature>
<dbReference type="InterPro" id="IPR001492">
    <property type="entry name" value="Flagellin"/>
</dbReference>
<dbReference type="GO" id="GO:0005198">
    <property type="term" value="F:structural molecule activity"/>
    <property type="evidence" value="ECO:0007669"/>
    <property type="project" value="InterPro"/>
</dbReference>
<proteinExistence type="inferred from homology"/>
<reference evidence="7 8" key="1">
    <citation type="submission" date="2014-10" db="EMBL/GenBank/DDBJ databases">
        <title>Draft genome sequence of Novosphingobium subterraneum DSM 12447.</title>
        <authorList>
            <person name="Gan H.M."/>
            <person name="Gan H.Y."/>
            <person name="Savka M.A."/>
        </authorList>
    </citation>
    <scope>NUCLEOTIDE SEQUENCE [LARGE SCALE GENOMIC DNA]</scope>
    <source>
        <strain evidence="7 8">DSM 12447</strain>
    </source>
</reference>
<dbReference type="Gene3D" id="1.20.1330.10">
    <property type="entry name" value="f41 fragment of flagellin, N-terminal domain"/>
    <property type="match status" value="1"/>
</dbReference>
<dbReference type="EMBL" id="JRVC01000017">
    <property type="protein sequence ID" value="KHS44322.1"/>
    <property type="molecule type" value="Genomic_DNA"/>
</dbReference>
<gene>
    <name evidence="7" type="ORF">NJ75_03191</name>
</gene>
<comment type="caution">
    <text evidence="7">The sequence shown here is derived from an EMBL/GenBank/DDBJ whole genome shotgun (WGS) entry which is preliminary data.</text>
</comment>
<evidence type="ECO:0000256" key="1">
    <source>
        <dbReference type="ARBA" id="ARBA00004365"/>
    </source>
</evidence>
<protein>
    <submittedName>
        <fullName evidence="7">Flagellar hook-associated protein FlgL</fullName>
    </submittedName>
</protein>
<evidence type="ECO:0000256" key="3">
    <source>
        <dbReference type="ARBA" id="ARBA00005709"/>
    </source>
</evidence>
<organism evidence="7 8">
    <name type="scientific">Novosphingobium subterraneum</name>
    <dbReference type="NCBI Taxonomy" id="48936"/>
    <lineage>
        <taxon>Bacteria</taxon>
        <taxon>Pseudomonadati</taxon>
        <taxon>Pseudomonadota</taxon>
        <taxon>Alphaproteobacteria</taxon>
        <taxon>Sphingomonadales</taxon>
        <taxon>Sphingomonadaceae</taxon>
        <taxon>Novosphingobium</taxon>
    </lineage>
</organism>
<dbReference type="SUPFAM" id="SSF64518">
    <property type="entry name" value="Phase 1 flagellin"/>
    <property type="match status" value="1"/>
</dbReference>
<keyword evidence="8" id="KW-1185">Reference proteome</keyword>
<evidence type="ECO:0000256" key="2">
    <source>
        <dbReference type="ARBA" id="ARBA00004613"/>
    </source>
</evidence>
<comment type="similarity">
    <text evidence="3">Belongs to the bacterial flagellin family.</text>
</comment>
<dbReference type="PANTHER" id="PTHR42792">
    <property type="entry name" value="FLAGELLIN"/>
    <property type="match status" value="1"/>
</dbReference>
<dbReference type="InterPro" id="IPR001029">
    <property type="entry name" value="Flagellin_N"/>
</dbReference>
<dbReference type="Pfam" id="PF00669">
    <property type="entry name" value="Flagellin_N"/>
    <property type="match status" value="1"/>
</dbReference>